<protein>
    <recommendedName>
        <fullName evidence="6 17">Delta-aminolevulinic acid dehydratase</fullName>
        <ecNumber evidence="5 17">4.2.1.24</ecNumber>
    </recommendedName>
</protein>
<dbReference type="SUPFAM" id="SSF51569">
    <property type="entry name" value="Aldolase"/>
    <property type="match status" value="1"/>
</dbReference>
<feature type="binding site" evidence="16">
    <location>
        <position position="135"/>
    </location>
    <ligand>
        <name>Zn(2+)</name>
        <dbReference type="ChEBI" id="CHEBI:29105"/>
        <note>catalytic</note>
    </ligand>
</feature>
<evidence type="ECO:0000313" key="19">
    <source>
        <dbReference type="EMBL" id="POY75681.1"/>
    </source>
</evidence>
<feature type="binding site" evidence="16">
    <location>
        <position position="145"/>
    </location>
    <ligand>
        <name>Zn(2+)</name>
        <dbReference type="ChEBI" id="CHEBI:29105"/>
        <note>catalytic</note>
    </ligand>
</feature>
<evidence type="ECO:0000256" key="9">
    <source>
        <dbReference type="ARBA" id="ARBA00023133"/>
    </source>
</evidence>
<evidence type="ECO:0000256" key="14">
    <source>
        <dbReference type="PIRSR" id="PIRSR001415-1"/>
    </source>
</evidence>
<dbReference type="InterPro" id="IPR030656">
    <property type="entry name" value="ALAD_AS"/>
</dbReference>
<dbReference type="EMBL" id="PJQD01000013">
    <property type="protein sequence ID" value="POY75681.1"/>
    <property type="molecule type" value="Genomic_DNA"/>
</dbReference>
<evidence type="ECO:0000256" key="13">
    <source>
        <dbReference type="ARBA" id="ARBA00047651"/>
    </source>
</evidence>
<dbReference type="PROSITE" id="PS00169">
    <property type="entry name" value="D_ALA_DEHYDRATASE"/>
    <property type="match status" value="1"/>
</dbReference>
<dbReference type="NCBIfam" id="NF006762">
    <property type="entry name" value="PRK09283.1"/>
    <property type="match status" value="1"/>
</dbReference>
<dbReference type="FunFam" id="3.20.20.70:FF:000048">
    <property type="entry name" value="Delta-aminolevulinic acid dehydratase"/>
    <property type="match status" value="1"/>
</dbReference>
<organism evidence="19 20">
    <name type="scientific">Rhodotorula taiwanensis</name>
    <dbReference type="NCBI Taxonomy" id="741276"/>
    <lineage>
        <taxon>Eukaryota</taxon>
        <taxon>Fungi</taxon>
        <taxon>Dikarya</taxon>
        <taxon>Basidiomycota</taxon>
        <taxon>Pucciniomycotina</taxon>
        <taxon>Microbotryomycetes</taxon>
        <taxon>Sporidiobolales</taxon>
        <taxon>Sporidiobolaceae</taxon>
        <taxon>Rhodotorula</taxon>
    </lineage>
</organism>
<feature type="binding site" evidence="16">
    <location>
        <position position="137"/>
    </location>
    <ligand>
        <name>Zn(2+)</name>
        <dbReference type="ChEBI" id="CHEBI:29105"/>
        <note>catalytic</note>
    </ligand>
</feature>
<evidence type="ECO:0000256" key="16">
    <source>
        <dbReference type="PIRSR" id="PIRSR001415-3"/>
    </source>
</evidence>
<keyword evidence="8 16" id="KW-0862">Zinc</keyword>
<evidence type="ECO:0000256" key="6">
    <source>
        <dbReference type="ARBA" id="ARBA00020771"/>
    </source>
</evidence>
<feature type="binding site" evidence="15">
    <location>
        <position position="246"/>
    </location>
    <ligand>
        <name>5-aminolevulinate</name>
        <dbReference type="ChEBI" id="CHEBI:356416"/>
        <label>1</label>
    </ligand>
</feature>
<comment type="function">
    <text evidence="12">Catalyzes an early step in the biosynthesis of tetrapyrroles. Binds two molecules of 5-aminolevulinate per subunit, each at a distinct site, and catalyzes their condensation to form porphobilinogen.</text>
</comment>
<feature type="binding site" evidence="15">
    <location>
        <position position="304"/>
    </location>
    <ligand>
        <name>5-aminolevulinate</name>
        <dbReference type="ChEBI" id="CHEBI:356416"/>
        <label>2</label>
    </ligand>
</feature>
<keyword evidence="7 16" id="KW-0479">Metal-binding</keyword>
<reference evidence="19 20" key="1">
    <citation type="journal article" date="2018" name="Front. Microbiol.">
        <title>Prospects for Fungal Bioremediation of Acidic Radioactive Waste Sites: Characterization and Genome Sequence of Rhodotorula taiwanensis MD1149.</title>
        <authorList>
            <person name="Tkavc R."/>
            <person name="Matrosova V.Y."/>
            <person name="Grichenko O.E."/>
            <person name="Gostincar C."/>
            <person name="Volpe R.P."/>
            <person name="Klimenkova P."/>
            <person name="Gaidamakova E.K."/>
            <person name="Zhou C.E."/>
            <person name="Stewart B.J."/>
            <person name="Lyman M.G."/>
            <person name="Malfatti S.A."/>
            <person name="Rubinfeld B."/>
            <person name="Courtot M."/>
            <person name="Singh J."/>
            <person name="Dalgard C.L."/>
            <person name="Hamilton T."/>
            <person name="Frey K.G."/>
            <person name="Gunde-Cimerman N."/>
            <person name="Dugan L."/>
            <person name="Daly M.J."/>
        </authorList>
    </citation>
    <scope>NUCLEOTIDE SEQUENCE [LARGE SCALE GENOMIC DNA]</scope>
    <source>
        <strain evidence="19 20">MD1149</strain>
    </source>
</reference>
<keyword evidence="9" id="KW-0350">Heme biosynthesis</keyword>
<evidence type="ECO:0000256" key="15">
    <source>
        <dbReference type="PIRSR" id="PIRSR001415-2"/>
    </source>
</evidence>
<evidence type="ECO:0000256" key="8">
    <source>
        <dbReference type="ARBA" id="ARBA00022833"/>
    </source>
</evidence>
<dbReference type="PANTHER" id="PTHR11458:SF0">
    <property type="entry name" value="DELTA-AMINOLEVULINIC ACID DEHYDRATASE"/>
    <property type="match status" value="1"/>
</dbReference>
<evidence type="ECO:0000256" key="7">
    <source>
        <dbReference type="ARBA" id="ARBA00022723"/>
    </source>
</evidence>
<dbReference type="GO" id="GO:0008270">
    <property type="term" value="F:zinc ion binding"/>
    <property type="evidence" value="ECO:0007669"/>
    <property type="project" value="TreeGrafter"/>
</dbReference>
<dbReference type="GO" id="GO:0006782">
    <property type="term" value="P:protoporphyrinogen IX biosynthetic process"/>
    <property type="evidence" value="ECO:0007669"/>
    <property type="project" value="UniProtKB-UniPathway"/>
</dbReference>
<keyword evidence="20" id="KW-1185">Reference proteome</keyword>
<dbReference type="Proteomes" id="UP000237144">
    <property type="component" value="Unassembled WGS sequence"/>
</dbReference>
<comment type="cofactor">
    <cofactor evidence="1">
        <name>Zn(2+)</name>
        <dbReference type="ChEBI" id="CHEBI:29105"/>
    </cofactor>
</comment>
<evidence type="ECO:0000256" key="10">
    <source>
        <dbReference type="ARBA" id="ARBA00023239"/>
    </source>
</evidence>
<keyword evidence="10 17" id="KW-0456">Lyase</keyword>
<dbReference type="STRING" id="741276.A0A2S5BFZ6"/>
<evidence type="ECO:0000313" key="20">
    <source>
        <dbReference type="Proteomes" id="UP000237144"/>
    </source>
</evidence>
<evidence type="ECO:0000256" key="1">
    <source>
        <dbReference type="ARBA" id="ARBA00001947"/>
    </source>
</evidence>
<dbReference type="OrthoDB" id="1530at2759"/>
<feature type="binding site" evidence="15">
    <location>
        <position position="234"/>
    </location>
    <ligand>
        <name>5-aminolevulinate</name>
        <dbReference type="ChEBI" id="CHEBI:356416"/>
        <label>1</label>
    </ligand>
</feature>
<feature type="binding site" evidence="15">
    <location>
        <position position="343"/>
    </location>
    <ligand>
        <name>5-aminolevulinate</name>
        <dbReference type="ChEBI" id="CHEBI:356416"/>
        <label>2</label>
    </ligand>
</feature>
<evidence type="ECO:0000256" key="4">
    <source>
        <dbReference type="ARBA" id="ARBA00011823"/>
    </source>
</evidence>
<dbReference type="PIRSF" id="PIRSF001415">
    <property type="entry name" value="Porphbilin_synth"/>
    <property type="match status" value="1"/>
</dbReference>
<evidence type="ECO:0000256" key="18">
    <source>
        <dbReference type="RuleBase" id="RU004161"/>
    </source>
</evidence>
<sequence length="356" mass="39030">MPETARQSAGEAYNVPAASIFAGGYHHPLLRNLQAERHLTKDMLMYPIFITDEPDAEVEIKSLPGQKRWGINRLKGFLAPLVAKGLRSVILFGVPVVREKDARGSLADDPETPVILALHLIRREFPSVVVACDVCLCEYTSHGHCGELCALETLTKAEQEVNAKIIDNKASVKRMQEVSLAYARAGAHIVAPSDMMDGRIGAIKQALVDDGFGNRCSVMSYSAKFASNMYGPFREAAGSVPDFGDRKCYQLPPNARGLARRAILRDVAEGADFLMVKPAMPYLDIMSEARELAPNHPLACYQVSGEFAMLHAGADAGVYELKAMAFESVEGFLRAGCTLVLTYFTPDFLDWLDEDQ</sequence>
<name>A0A2S5BFZ6_9BASI</name>
<dbReference type="InterPro" id="IPR013785">
    <property type="entry name" value="Aldolase_TIM"/>
</dbReference>
<feature type="active site" description="Schiff-base intermediate with substrate" evidence="14">
    <location>
        <position position="277"/>
    </location>
</feature>
<comment type="similarity">
    <text evidence="3 18">Belongs to the ALAD family.</text>
</comment>
<dbReference type="GO" id="GO:0004655">
    <property type="term" value="F:porphobilinogen synthase activity"/>
    <property type="evidence" value="ECO:0007669"/>
    <property type="project" value="UniProtKB-EC"/>
</dbReference>
<keyword evidence="11 17" id="KW-0627">Porphyrin biosynthesis</keyword>
<dbReference type="InterPro" id="IPR001731">
    <property type="entry name" value="ALAD"/>
</dbReference>
<proteinExistence type="inferred from homology"/>
<dbReference type="AlphaFoldDB" id="A0A2S5BFZ6"/>
<dbReference type="Pfam" id="PF00490">
    <property type="entry name" value="ALAD"/>
    <property type="match status" value="1"/>
</dbReference>
<dbReference type="GO" id="GO:0005829">
    <property type="term" value="C:cytosol"/>
    <property type="evidence" value="ECO:0007669"/>
    <property type="project" value="TreeGrafter"/>
</dbReference>
<comment type="catalytic activity">
    <reaction evidence="13 17">
        <text>2 5-aminolevulinate = porphobilinogen + 2 H2O + H(+)</text>
        <dbReference type="Rhea" id="RHEA:24064"/>
        <dbReference type="ChEBI" id="CHEBI:15377"/>
        <dbReference type="ChEBI" id="CHEBI:15378"/>
        <dbReference type="ChEBI" id="CHEBI:58126"/>
        <dbReference type="ChEBI" id="CHEBI:356416"/>
        <dbReference type="EC" id="4.2.1.24"/>
    </reaction>
</comment>
<dbReference type="UniPathway" id="UPA00251">
    <property type="reaction ID" value="UER00318"/>
</dbReference>
<dbReference type="PRINTS" id="PR00144">
    <property type="entry name" value="DALDHYDRTASE"/>
</dbReference>
<evidence type="ECO:0000256" key="11">
    <source>
        <dbReference type="ARBA" id="ARBA00023244"/>
    </source>
</evidence>
<dbReference type="Gene3D" id="3.20.20.70">
    <property type="entry name" value="Aldolase class I"/>
    <property type="match status" value="1"/>
</dbReference>
<evidence type="ECO:0000256" key="5">
    <source>
        <dbReference type="ARBA" id="ARBA00012053"/>
    </source>
</evidence>
<evidence type="ECO:0000256" key="17">
    <source>
        <dbReference type="RuleBase" id="RU000515"/>
    </source>
</evidence>
<evidence type="ECO:0000256" key="3">
    <source>
        <dbReference type="ARBA" id="ARBA00008055"/>
    </source>
</evidence>
<comment type="subunit">
    <text evidence="4 17">Homooctamer.</text>
</comment>
<gene>
    <name evidence="19" type="ORF">BMF94_1304</name>
</gene>
<dbReference type="PANTHER" id="PTHR11458">
    <property type="entry name" value="DELTA-AMINOLEVULINIC ACID DEHYDRATASE"/>
    <property type="match status" value="1"/>
</dbReference>
<evidence type="ECO:0000256" key="2">
    <source>
        <dbReference type="ARBA" id="ARBA00004694"/>
    </source>
</evidence>
<comment type="caution">
    <text evidence="19">The sequence shown here is derived from an EMBL/GenBank/DDBJ whole genome shotgun (WGS) entry which is preliminary data.</text>
</comment>
<dbReference type="EC" id="4.2.1.24" evidence="5 17"/>
<dbReference type="SMART" id="SM01004">
    <property type="entry name" value="ALAD"/>
    <property type="match status" value="1"/>
</dbReference>
<feature type="active site" description="Schiff-base intermediate with substrate" evidence="14">
    <location>
        <position position="224"/>
    </location>
</feature>
<accession>A0A2S5BFZ6</accession>
<evidence type="ECO:0000256" key="12">
    <source>
        <dbReference type="ARBA" id="ARBA00025628"/>
    </source>
</evidence>
<comment type="pathway">
    <text evidence="2">Porphyrin-containing compound metabolism; protoporphyrin-IX biosynthesis; coproporphyrinogen-III from 5-aminolevulinate: step 1/4.</text>
</comment>